<evidence type="ECO:0000313" key="17">
    <source>
        <dbReference type="Proteomes" id="UP000758155"/>
    </source>
</evidence>
<dbReference type="GO" id="GO:0003697">
    <property type="term" value="F:single-stranded DNA binding"/>
    <property type="evidence" value="ECO:0007669"/>
    <property type="project" value="TreeGrafter"/>
</dbReference>
<keyword evidence="10" id="KW-0472">Membrane</keyword>
<dbReference type="AlphaFoldDB" id="A0A9P4WM60"/>
<dbReference type="EMBL" id="SWKV01000048">
    <property type="protein sequence ID" value="KAF3036696.1"/>
    <property type="molecule type" value="Genomic_DNA"/>
</dbReference>
<dbReference type="SMART" id="SM00382">
    <property type="entry name" value="AAA"/>
    <property type="match status" value="1"/>
</dbReference>
<keyword evidence="3" id="KW-0812">Transmembrane</keyword>
<keyword evidence="8" id="KW-0560">Oxidoreductase</keyword>
<dbReference type="SUPFAM" id="SSF52540">
    <property type="entry name" value="P-loop containing nucleoside triphosphate hydrolases"/>
    <property type="match status" value="1"/>
</dbReference>
<evidence type="ECO:0000256" key="14">
    <source>
        <dbReference type="SAM" id="MobiDB-lite"/>
    </source>
</evidence>
<dbReference type="GO" id="GO:0061982">
    <property type="term" value="P:meiosis I cell cycle process"/>
    <property type="evidence" value="ECO:0007669"/>
    <property type="project" value="UniProtKB-ARBA"/>
</dbReference>
<dbReference type="InterPro" id="IPR002347">
    <property type="entry name" value="SDR_fam"/>
</dbReference>
<dbReference type="Pfam" id="PF08423">
    <property type="entry name" value="Rad51"/>
    <property type="match status" value="1"/>
</dbReference>
<dbReference type="InterPro" id="IPR003593">
    <property type="entry name" value="AAA+_ATPase"/>
</dbReference>
<evidence type="ECO:0000256" key="4">
    <source>
        <dbReference type="ARBA" id="ARBA00022741"/>
    </source>
</evidence>
<feature type="compositionally biased region" description="Polar residues" evidence="14">
    <location>
        <begin position="283"/>
        <end position="319"/>
    </location>
</feature>
<keyword evidence="17" id="KW-1185">Reference proteome</keyword>
<dbReference type="Gene3D" id="3.40.50.300">
    <property type="entry name" value="P-loop containing nucleotide triphosphate hydrolases"/>
    <property type="match status" value="1"/>
</dbReference>
<keyword evidence="6" id="KW-0521">NADP</keyword>
<evidence type="ECO:0000256" key="1">
    <source>
        <dbReference type="ARBA" id="ARBA00004141"/>
    </source>
</evidence>
<dbReference type="InterPro" id="IPR013632">
    <property type="entry name" value="Rad51_C"/>
</dbReference>
<evidence type="ECO:0000256" key="7">
    <source>
        <dbReference type="ARBA" id="ARBA00022989"/>
    </source>
</evidence>
<evidence type="ECO:0000256" key="11">
    <source>
        <dbReference type="ARBA" id="ARBA00059620"/>
    </source>
</evidence>
<dbReference type="OrthoDB" id="1861185at2759"/>
<dbReference type="GO" id="GO:0000150">
    <property type="term" value="F:DNA strand exchange activity"/>
    <property type="evidence" value="ECO:0007669"/>
    <property type="project" value="TreeGrafter"/>
</dbReference>
<dbReference type="PROSITE" id="PS50162">
    <property type="entry name" value="RECA_2"/>
    <property type="match status" value="1"/>
</dbReference>
<evidence type="ECO:0000256" key="8">
    <source>
        <dbReference type="ARBA" id="ARBA00023002"/>
    </source>
</evidence>
<dbReference type="GO" id="GO:0000730">
    <property type="term" value="P:DNA recombinase assembly"/>
    <property type="evidence" value="ECO:0007669"/>
    <property type="project" value="TreeGrafter"/>
</dbReference>
<feature type="domain" description="RecA family profile 1" evidence="15">
    <location>
        <begin position="89"/>
        <end position="272"/>
    </location>
</feature>
<dbReference type="GO" id="GO:0005524">
    <property type="term" value="F:ATP binding"/>
    <property type="evidence" value="ECO:0007669"/>
    <property type="project" value="UniProtKB-KW"/>
</dbReference>
<dbReference type="PRINTS" id="PR00081">
    <property type="entry name" value="GDHRDH"/>
</dbReference>
<evidence type="ECO:0000256" key="2">
    <source>
        <dbReference type="ARBA" id="ARBA00006484"/>
    </source>
</evidence>
<evidence type="ECO:0000256" key="12">
    <source>
        <dbReference type="ARBA" id="ARBA00068717"/>
    </source>
</evidence>
<comment type="caution">
    <text evidence="16">The sequence shown here is derived from an EMBL/GenBank/DDBJ whole genome shotgun (WGS) entry which is preliminary data.</text>
</comment>
<organism evidence="16 17">
    <name type="scientific">Didymella heteroderae</name>
    <dbReference type="NCBI Taxonomy" id="1769908"/>
    <lineage>
        <taxon>Eukaryota</taxon>
        <taxon>Fungi</taxon>
        <taxon>Dikarya</taxon>
        <taxon>Ascomycota</taxon>
        <taxon>Pezizomycotina</taxon>
        <taxon>Dothideomycetes</taxon>
        <taxon>Pleosporomycetidae</taxon>
        <taxon>Pleosporales</taxon>
        <taxon>Pleosporineae</taxon>
        <taxon>Didymellaceae</taxon>
        <taxon>Didymella</taxon>
    </lineage>
</organism>
<evidence type="ECO:0000256" key="5">
    <source>
        <dbReference type="ARBA" id="ARBA00022840"/>
    </source>
</evidence>
<name>A0A9P4WM60_9PLEO</name>
<reference evidence="16" key="1">
    <citation type="submission" date="2019-04" db="EMBL/GenBank/DDBJ databases">
        <title>Sequencing of skin fungus with MAO and IRED activity.</title>
        <authorList>
            <person name="Marsaioli A.J."/>
            <person name="Bonatto J.M.C."/>
            <person name="Reis Junior O."/>
        </authorList>
    </citation>
    <scope>NUCLEOTIDE SEQUENCE</scope>
    <source>
        <strain evidence="16">28M1</strain>
    </source>
</reference>
<dbReference type="GO" id="GO:0003690">
    <property type="term" value="F:double-stranded DNA binding"/>
    <property type="evidence" value="ECO:0007669"/>
    <property type="project" value="TreeGrafter"/>
</dbReference>
<dbReference type="PANTHER" id="PTHR22942:SF66">
    <property type="entry name" value="RE19845P"/>
    <property type="match status" value="1"/>
</dbReference>
<evidence type="ECO:0000256" key="3">
    <source>
        <dbReference type="ARBA" id="ARBA00022692"/>
    </source>
</evidence>
<dbReference type="Proteomes" id="UP000758155">
    <property type="component" value="Unassembled WGS sequence"/>
</dbReference>
<dbReference type="GO" id="GO:0016020">
    <property type="term" value="C:membrane"/>
    <property type="evidence" value="ECO:0007669"/>
    <property type="project" value="UniProtKB-SubCell"/>
</dbReference>
<dbReference type="CDD" id="cd05339">
    <property type="entry name" value="17beta-HSDXI-like_SDR_c"/>
    <property type="match status" value="1"/>
</dbReference>
<keyword evidence="9" id="KW-0443">Lipid metabolism</keyword>
<evidence type="ECO:0000256" key="9">
    <source>
        <dbReference type="ARBA" id="ARBA00023098"/>
    </source>
</evidence>
<evidence type="ECO:0000256" key="13">
    <source>
        <dbReference type="ARBA" id="ARBA00082544"/>
    </source>
</evidence>
<dbReference type="SUPFAM" id="SSF51735">
    <property type="entry name" value="NAD(P)-binding Rossmann-fold domains"/>
    <property type="match status" value="1"/>
</dbReference>
<dbReference type="GO" id="GO:0006312">
    <property type="term" value="P:mitotic recombination"/>
    <property type="evidence" value="ECO:0007669"/>
    <property type="project" value="TreeGrafter"/>
</dbReference>
<feature type="region of interest" description="Disordered" evidence="14">
    <location>
        <begin position="276"/>
        <end position="319"/>
    </location>
</feature>
<keyword evidence="4" id="KW-0547">Nucleotide-binding</keyword>
<dbReference type="InterPro" id="IPR020588">
    <property type="entry name" value="RecA_ATP-bd"/>
</dbReference>
<evidence type="ECO:0000256" key="6">
    <source>
        <dbReference type="ARBA" id="ARBA00022857"/>
    </source>
</evidence>
<proteinExistence type="inferred from homology"/>
<dbReference type="InterPro" id="IPR036291">
    <property type="entry name" value="NAD(P)-bd_dom_sf"/>
</dbReference>
<dbReference type="GO" id="GO:0052650">
    <property type="term" value="F:all-trans-retinol dehydrogenase (NADP+) activity"/>
    <property type="evidence" value="ECO:0007669"/>
    <property type="project" value="UniProtKB-ARBA"/>
</dbReference>
<keyword evidence="7" id="KW-1133">Transmembrane helix</keyword>
<dbReference type="GO" id="GO:0140664">
    <property type="term" value="F:ATP-dependent DNA damage sensor activity"/>
    <property type="evidence" value="ECO:0007669"/>
    <property type="project" value="InterPro"/>
</dbReference>
<dbReference type="PRINTS" id="PR00080">
    <property type="entry name" value="SDRFAMILY"/>
</dbReference>
<keyword evidence="5" id="KW-0067">ATP-binding</keyword>
<accession>A0A9P4WM60</accession>
<protein>
    <recommendedName>
        <fullName evidence="12">Short-chain dehydrogenase/reductase 3</fullName>
    </recommendedName>
    <alternativeName>
        <fullName evidence="13">Retinal short-chain dehydrogenase/reductase 1</fullName>
    </alternativeName>
</protein>
<comment type="similarity">
    <text evidence="2">Belongs to the short-chain dehydrogenases/reductases (SDR) family.</text>
</comment>
<dbReference type="Gene3D" id="3.40.50.720">
    <property type="entry name" value="NAD(P)-binding Rossmann-like Domain"/>
    <property type="match status" value="1"/>
</dbReference>
<evidence type="ECO:0000313" key="16">
    <source>
        <dbReference type="EMBL" id="KAF3036696.1"/>
    </source>
</evidence>
<sequence length="796" mass="85911">MTDLLQVLPDFETRPFTHLLPSLDKALITTNDLLTLDAQHVAKRAQLPAGELRKLVDAVVPALHRQLGFGGATAAEDAFSAALGNPADSWKCISTLDPELDAALGGGIPPGYLVEVTGESGAGKTQLLLTLLLAVQLPAPLGLSKTAVYISTEAVLSTTRLAQLLSSHPALQKLPPDERPSLAKVLAIQTPDLESQEHILRYQLPVAIKKHDVGLVILDSVAANYRAEFDKKGAGNGAASMAKRGTQLVQLGALLRELARTEGIAVVVANQVADRFTKPPSAPNSNAVSRNTSTNSQGTRDNTPRPSNPAQSMPASQFDDSVLLSPDPLALDHQQRWFTGWGDIAHEAPHFLKTPSLGLVWTNQLACRIALIKKPVFASRAPLIHTVNGQDQWNEQEETHISKWRRWVKIVFAPWTPPTEGRGLEFEITRQVSRLALNPVVTASLLYILTKGPDSLRTRLTNRFAALRDPSRYATIIRALKWCLALGLLKSVNKTLNHLALNNYRLKSSLAQWQWDKEIAVVTGGCSGIGALIVKRLVNKGVTVAILDVQQLPPELQGCTVSTWNVREGAQLTLCTDAHIKFYACDITSPSAVAATASRIKKELGSPSILVNNAGILSAHTILATTPEYLRKIFDVNVLSNWTTVQAFLPDMIAQNRGHVVTVASAASYISVAGMADYCATKGAVLAFHEGLNQELRLSYNAPNVLTTSIHPNWVRTPLLAPLEHELARRGAVITEPADVADAVASQIFSCRGAQVFVPDAAGRSALIRALPNWAQEGIRMGVAKTITESVKIGGM</sequence>
<dbReference type="FunFam" id="3.40.50.720:FF:000131">
    <property type="entry name" value="Short-chain dehydrogenase/reductase 3"/>
    <property type="match status" value="1"/>
</dbReference>
<gene>
    <name evidence="16" type="ORF">E8E12_005737</name>
</gene>
<comment type="subcellular location">
    <subcellularLocation>
        <location evidence="1">Membrane</location>
        <topology evidence="1">Multi-pass membrane protein</topology>
    </subcellularLocation>
</comment>
<dbReference type="Pfam" id="PF00106">
    <property type="entry name" value="adh_short"/>
    <property type="match status" value="1"/>
</dbReference>
<dbReference type="GO" id="GO:0042148">
    <property type="term" value="P:DNA strand invasion"/>
    <property type="evidence" value="ECO:0007669"/>
    <property type="project" value="TreeGrafter"/>
</dbReference>
<evidence type="ECO:0000259" key="15">
    <source>
        <dbReference type="PROSITE" id="PS50162"/>
    </source>
</evidence>
<dbReference type="PANTHER" id="PTHR22942">
    <property type="entry name" value="RECA/RAD51/RADA DNA STRAND-PAIRING FAMILY MEMBER"/>
    <property type="match status" value="1"/>
</dbReference>
<evidence type="ECO:0000256" key="10">
    <source>
        <dbReference type="ARBA" id="ARBA00023136"/>
    </source>
</evidence>
<dbReference type="InterPro" id="IPR027417">
    <property type="entry name" value="P-loop_NTPase"/>
</dbReference>
<comment type="function">
    <text evidence="11">Catalyzes the reduction of all-trans-retinal to all-trans-retinol in the presence of NADPH.</text>
</comment>